<evidence type="ECO:0000256" key="4">
    <source>
        <dbReference type="PIRSR" id="PIRSR001365-1"/>
    </source>
</evidence>
<dbReference type="InterPro" id="IPR002220">
    <property type="entry name" value="DapA-like"/>
</dbReference>
<reference evidence="7" key="1">
    <citation type="submission" date="2016-09" db="EMBL/GenBank/DDBJ databases">
        <authorList>
            <person name="Varghese N."/>
            <person name="Submissions S."/>
        </authorList>
    </citation>
    <scope>NUCLEOTIDE SEQUENCE [LARGE SCALE GENOMIC DNA]</scope>
    <source>
        <strain evidence="7">JS23</strain>
    </source>
</reference>
<feature type="active site" description="Proton donor/acceptor" evidence="4">
    <location>
        <position position="138"/>
    </location>
</feature>
<comment type="similarity">
    <text evidence="1 3">Belongs to the DapA family.</text>
</comment>
<evidence type="ECO:0000256" key="3">
    <source>
        <dbReference type="PIRNR" id="PIRNR001365"/>
    </source>
</evidence>
<dbReference type="PIRSF" id="PIRSF001365">
    <property type="entry name" value="DHDPS"/>
    <property type="match status" value="1"/>
</dbReference>
<gene>
    <name evidence="6" type="ORF">SAMN05216551_10297</name>
</gene>
<accession>A0A1H2PKD7</accession>
<proteinExistence type="inferred from homology"/>
<name>A0A1H2PKD7_9BURK</name>
<evidence type="ECO:0000256" key="1">
    <source>
        <dbReference type="ARBA" id="ARBA00007592"/>
    </source>
</evidence>
<dbReference type="Pfam" id="PF00701">
    <property type="entry name" value="DHDPS"/>
    <property type="match status" value="1"/>
</dbReference>
<keyword evidence="2 3" id="KW-0456">Lyase</keyword>
<dbReference type="SMART" id="SM01130">
    <property type="entry name" value="DHDPS"/>
    <property type="match status" value="1"/>
</dbReference>
<feature type="binding site" evidence="5">
    <location>
        <position position="50"/>
    </location>
    <ligand>
        <name>pyruvate</name>
        <dbReference type="ChEBI" id="CHEBI:15361"/>
    </ligand>
</feature>
<sequence length="315" mass="32673">MMHAIDLPAGIWLPLVTPFVAGNVDVCALQGLAERAIRGGVTGLVALSTTGEAPLLNAVERATVLQAICDVAAGRVPVLAGVAGFETRAFVREIERCAHWGVAGFLVPPPAYVCPDADGLRWHFGEIARATDRQIVLYDVPHRTGVRIAPGVAESLAVYPNVSAIKACEPNGYASLGQGPLALFCGTDEAFVDCLVAGGRGGVLASANICLDFLLAVQVAFNAGNRALAIDLFDSLRPLLTLLFAAPNPAAIKAWLALDGLIRPETRAPIMGVAPALRDALAAARDALRTLRSDPGRSIASVRAASACPDSADSA</sequence>
<dbReference type="Gene3D" id="3.20.20.70">
    <property type="entry name" value="Aldolase class I"/>
    <property type="match status" value="1"/>
</dbReference>
<dbReference type="InterPro" id="IPR013785">
    <property type="entry name" value="Aldolase_TIM"/>
</dbReference>
<dbReference type="SUPFAM" id="SSF51569">
    <property type="entry name" value="Aldolase"/>
    <property type="match status" value="1"/>
</dbReference>
<evidence type="ECO:0000256" key="2">
    <source>
        <dbReference type="ARBA" id="ARBA00023239"/>
    </source>
</evidence>
<feature type="active site" description="Schiff-base intermediate with substrate" evidence="4">
    <location>
        <position position="166"/>
    </location>
</feature>
<dbReference type="AlphaFoldDB" id="A0A1H2PKD7"/>
<dbReference type="PRINTS" id="PR00146">
    <property type="entry name" value="DHPICSNTHASE"/>
</dbReference>
<evidence type="ECO:0000256" key="5">
    <source>
        <dbReference type="PIRSR" id="PIRSR001365-2"/>
    </source>
</evidence>
<dbReference type="PANTHER" id="PTHR12128">
    <property type="entry name" value="DIHYDRODIPICOLINATE SYNTHASE"/>
    <property type="match status" value="1"/>
</dbReference>
<evidence type="ECO:0000313" key="7">
    <source>
        <dbReference type="Proteomes" id="UP000243719"/>
    </source>
</evidence>
<dbReference type="RefSeq" id="WP_235837776.1">
    <property type="nucleotide sequence ID" value="NZ_FNLO01000002.1"/>
</dbReference>
<dbReference type="PANTHER" id="PTHR12128:SF66">
    <property type="entry name" value="4-HYDROXY-2-OXOGLUTARATE ALDOLASE, MITOCHONDRIAL"/>
    <property type="match status" value="1"/>
</dbReference>
<dbReference type="STRING" id="1770053.SAMN05216551_10297"/>
<dbReference type="Proteomes" id="UP000243719">
    <property type="component" value="Unassembled WGS sequence"/>
</dbReference>
<dbReference type="GO" id="GO:0008840">
    <property type="term" value="F:4-hydroxy-tetrahydrodipicolinate synthase activity"/>
    <property type="evidence" value="ECO:0007669"/>
    <property type="project" value="TreeGrafter"/>
</dbReference>
<evidence type="ECO:0000313" key="6">
    <source>
        <dbReference type="EMBL" id="SDV46913.1"/>
    </source>
</evidence>
<feature type="binding site" evidence="5">
    <location>
        <position position="203"/>
    </location>
    <ligand>
        <name>pyruvate</name>
        <dbReference type="ChEBI" id="CHEBI:15361"/>
    </ligand>
</feature>
<organism evidence="6 7">
    <name type="scientific">Chitinasiproducens palmae</name>
    <dbReference type="NCBI Taxonomy" id="1770053"/>
    <lineage>
        <taxon>Bacteria</taxon>
        <taxon>Pseudomonadati</taxon>
        <taxon>Pseudomonadota</taxon>
        <taxon>Betaproteobacteria</taxon>
        <taxon>Burkholderiales</taxon>
        <taxon>Burkholderiaceae</taxon>
        <taxon>Chitinasiproducens</taxon>
    </lineage>
</organism>
<keyword evidence="7" id="KW-1185">Reference proteome</keyword>
<protein>
    <submittedName>
        <fullName evidence="6">4-hydroxy-tetrahydrodipicolinate synthase</fullName>
    </submittedName>
</protein>
<dbReference type="EMBL" id="FNLO01000002">
    <property type="protein sequence ID" value="SDV46913.1"/>
    <property type="molecule type" value="Genomic_DNA"/>
</dbReference>